<keyword evidence="19" id="KW-1185">Reference proteome</keyword>
<dbReference type="PANTHER" id="PTHR45528">
    <property type="entry name" value="SENSOR HISTIDINE KINASE CPXA"/>
    <property type="match status" value="1"/>
</dbReference>
<gene>
    <name evidence="18" type="ordered locus">Halha_0404</name>
</gene>
<dbReference type="SUPFAM" id="SSF158472">
    <property type="entry name" value="HAMP domain-like"/>
    <property type="match status" value="1"/>
</dbReference>
<dbReference type="Pfam" id="PF02518">
    <property type="entry name" value="HATPase_c"/>
    <property type="match status" value="1"/>
</dbReference>
<keyword evidence="7" id="KW-0808">Transferase</keyword>
<dbReference type="InterPro" id="IPR003660">
    <property type="entry name" value="HAMP_dom"/>
</dbReference>
<dbReference type="SUPFAM" id="SSF47384">
    <property type="entry name" value="Homodimeric domain of signal transducing histidine kinase"/>
    <property type="match status" value="1"/>
</dbReference>
<dbReference type="RefSeq" id="WP_015326125.1">
    <property type="nucleotide sequence ID" value="NC_019978.1"/>
</dbReference>
<dbReference type="GO" id="GO:0045121">
    <property type="term" value="C:membrane raft"/>
    <property type="evidence" value="ECO:0007669"/>
    <property type="project" value="UniProtKB-SubCell"/>
</dbReference>
<organism evidence="18 19">
    <name type="scientific">Halobacteroides halobius (strain ATCC 35273 / DSM 5150 / MD-1)</name>
    <dbReference type="NCBI Taxonomy" id="748449"/>
    <lineage>
        <taxon>Bacteria</taxon>
        <taxon>Bacillati</taxon>
        <taxon>Bacillota</taxon>
        <taxon>Clostridia</taxon>
        <taxon>Halanaerobiales</taxon>
        <taxon>Halobacteroidaceae</taxon>
        <taxon>Halobacteroides</taxon>
    </lineage>
</organism>
<feature type="transmembrane region" description="Helical" evidence="15">
    <location>
        <begin position="187"/>
        <end position="207"/>
    </location>
</feature>
<protein>
    <recommendedName>
        <fullName evidence="4">histidine kinase</fullName>
        <ecNumber evidence="4">2.7.13.3</ecNumber>
    </recommendedName>
</protein>
<dbReference type="PANTHER" id="PTHR45528:SF1">
    <property type="entry name" value="SENSOR HISTIDINE KINASE CPXA"/>
    <property type="match status" value="1"/>
</dbReference>
<dbReference type="GO" id="GO:0000155">
    <property type="term" value="F:phosphorelay sensor kinase activity"/>
    <property type="evidence" value="ECO:0007669"/>
    <property type="project" value="InterPro"/>
</dbReference>
<keyword evidence="6" id="KW-0597">Phosphoprotein</keyword>
<dbReference type="PRINTS" id="PR00344">
    <property type="entry name" value="BCTRLSENSOR"/>
</dbReference>
<evidence type="ECO:0000259" key="17">
    <source>
        <dbReference type="PROSITE" id="PS50885"/>
    </source>
</evidence>
<dbReference type="EMBL" id="CP003359">
    <property type="protein sequence ID" value="AGB40399.1"/>
    <property type="molecule type" value="Genomic_DNA"/>
</dbReference>
<evidence type="ECO:0000256" key="14">
    <source>
        <dbReference type="ARBA" id="ARBA00023136"/>
    </source>
</evidence>
<evidence type="ECO:0000256" key="15">
    <source>
        <dbReference type="SAM" id="Phobius"/>
    </source>
</evidence>
<dbReference type="EC" id="2.7.13.3" evidence="4"/>
<accession>L0K7S0</accession>
<dbReference type="eggNOG" id="COG2205">
    <property type="taxonomic scope" value="Bacteria"/>
</dbReference>
<evidence type="ECO:0000313" key="19">
    <source>
        <dbReference type="Proteomes" id="UP000010880"/>
    </source>
</evidence>
<evidence type="ECO:0000256" key="9">
    <source>
        <dbReference type="ARBA" id="ARBA00022741"/>
    </source>
</evidence>
<evidence type="ECO:0000256" key="10">
    <source>
        <dbReference type="ARBA" id="ARBA00022777"/>
    </source>
</evidence>
<dbReference type="Gene3D" id="1.10.287.130">
    <property type="match status" value="1"/>
</dbReference>
<comment type="catalytic activity">
    <reaction evidence="1">
        <text>ATP + protein L-histidine = ADP + protein N-phospho-L-histidine.</text>
        <dbReference type="EC" id="2.7.13.3"/>
    </reaction>
</comment>
<feature type="domain" description="HAMP" evidence="17">
    <location>
        <begin position="208"/>
        <end position="261"/>
    </location>
</feature>
<dbReference type="CDD" id="cd00075">
    <property type="entry name" value="HATPase"/>
    <property type="match status" value="1"/>
</dbReference>
<name>L0K7S0_HALHC</name>
<dbReference type="Proteomes" id="UP000010880">
    <property type="component" value="Chromosome"/>
</dbReference>
<evidence type="ECO:0000256" key="11">
    <source>
        <dbReference type="ARBA" id="ARBA00022840"/>
    </source>
</evidence>
<dbReference type="FunFam" id="1.10.287.130:FF:000001">
    <property type="entry name" value="Two-component sensor histidine kinase"/>
    <property type="match status" value="1"/>
</dbReference>
<sequence>MKFDIKSFFGRLMLSHLIIILISLLVIGIIFGYLIQNYYFGLKEWKVTRKGQRIAKLVSRNVSENKLKAIEIKKFKDKINTISRSSNMDIAIVNRQGEIIFDSIAQEFNLTIKNNEIQRVLAGNRISKKIMGPDNKSLLMIFPLFKTNNNNSIILESKEWNSKIIGGIVLRTPMGSVTETINEITKLILYSFLIAMIAAIFLSYFFARRVTKPLMAINNAAMNLTEGNFKKVKPPSNSSEEIENLVNSFNYAVDQIDETLQEKKHLERMRREFVANVSHEFRAPLTSIKGFLELLLEHDLDKSEIKQYSQIMYKDTEYLEHLLEDLLILSKCDSKSLSLNKEYVTPNQLINRAVKSSQNKLKKKNLDIKVELADDLPNLYVDSNRIHQVLINLLENAITYSPFNGQIIISVQQYKPDQDVIKFSVTDQGPGISQKEKEKVWQRFYKIDTARTRKEKEGSGLGLAIVKDIISKHGGEVKLESKLGEGTTFSFILGPNSIDSI</sequence>
<dbReference type="InterPro" id="IPR003661">
    <property type="entry name" value="HisK_dim/P_dom"/>
</dbReference>
<dbReference type="STRING" id="748449.Halha_0404"/>
<keyword evidence="5" id="KW-1003">Cell membrane</keyword>
<evidence type="ECO:0000313" key="18">
    <source>
        <dbReference type="EMBL" id="AGB40399.1"/>
    </source>
</evidence>
<dbReference type="Pfam" id="PF00512">
    <property type="entry name" value="HisKA"/>
    <property type="match status" value="1"/>
</dbReference>
<feature type="transmembrane region" description="Helical" evidence="15">
    <location>
        <begin position="12"/>
        <end position="35"/>
    </location>
</feature>
<dbReference type="InterPro" id="IPR004358">
    <property type="entry name" value="Sig_transdc_His_kin-like_C"/>
</dbReference>
<evidence type="ECO:0000256" key="2">
    <source>
        <dbReference type="ARBA" id="ARBA00004314"/>
    </source>
</evidence>
<dbReference type="eggNOG" id="COG2770">
    <property type="taxonomic scope" value="Bacteria"/>
</dbReference>
<evidence type="ECO:0000256" key="1">
    <source>
        <dbReference type="ARBA" id="ARBA00000085"/>
    </source>
</evidence>
<dbReference type="InterPro" id="IPR036890">
    <property type="entry name" value="HATPase_C_sf"/>
</dbReference>
<evidence type="ECO:0000256" key="4">
    <source>
        <dbReference type="ARBA" id="ARBA00012438"/>
    </source>
</evidence>
<dbReference type="SMART" id="SM00304">
    <property type="entry name" value="HAMP"/>
    <property type="match status" value="1"/>
</dbReference>
<evidence type="ECO:0000256" key="7">
    <source>
        <dbReference type="ARBA" id="ARBA00022679"/>
    </source>
</evidence>
<dbReference type="CDD" id="cd00082">
    <property type="entry name" value="HisKA"/>
    <property type="match status" value="1"/>
</dbReference>
<evidence type="ECO:0000256" key="12">
    <source>
        <dbReference type="ARBA" id="ARBA00022989"/>
    </source>
</evidence>
<evidence type="ECO:0000256" key="13">
    <source>
        <dbReference type="ARBA" id="ARBA00023012"/>
    </source>
</evidence>
<keyword evidence="8 15" id="KW-0812">Transmembrane</keyword>
<dbReference type="Pfam" id="PF00672">
    <property type="entry name" value="HAMP"/>
    <property type="match status" value="1"/>
</dbReference>
<proteinExistence type="predicted"/>
<dbReference type="SUPFAM" id="SSF55874">
    <property type="entry name" value="ATPase domain of HSP90 chaperone/DNA topoisomerase II/histidine kinase"/>
    <property type="match status" value="1"/>
</dbReference>
<evidence type="ECO:0000259" key="16">
    <source>
        <dbReference type="PROSITE" id="PS50109"/>
    </source>
</evidence>
<comment type="subcellular location">
    <subcellularLocation>
        <location evidence="3">Cell membrane</location>
        <topology evidence="3">Multi-pass membrane protein</topology>
    </subcellularLocation>
    <subcellularLocation>
        <location evidence="2">Membrane raft</location>
        <topology evidence="2">Multi-pass membrane protein</topology>
    </subcellularLocation>
</comment>
<dbReference type="FunFam" id="3.30.565.10:FF:000023">
    <property type="entry name" value="PAS domain-containing sensor histidine kinase"/>
    <property type="match status" value="1"/>
</dbReference>
<dbReference type="GO" id="GO:0005524">
    <property type="term" value="F:ATP binding"/>
    <property type="evidence" value="ECO:0007669"/>
    <property type="project" value="UniProtKB-KW"/>
</dbReference>
<evidence type="ECO:0000256" key="5">
    <source>
        <dbReference type="ARBA" id="ARBA00022475"/>
    </source>
</evidence>
<feature type="domain" description="Histidine kinase" evidence="16">
    <location>
        <begin position="276"/>
        <end position="497"/>
    </location>
</feature>
<dbReference type="Gene3D" id="3.30.565.10">
    <property type="entry name" value="Histidine kinase-like ATPase, C-terminal domain"/>
    <property type="match status" value="1"/>
</dbReference>
<dbReference type="InterPro" id="IPR050398">
    <property type="entry name" value="HssS/ArlS-like"/>
</dbReference>
<dbReference type="InterPro" id="IPR005467">
    <property type="entry name" value="His_kinase_dom"/>
</dbReference>
<keyword evidence="13" id="KW-0902">Two-component regulatory system</keyword>
<dbReference type="PROSITE" id="PS50109">
    <property type="entry name" value="HIS_KIN"/>
    <property type="match status" value="1"/>
</dbReference>
<keyword evidence="14 15" id="KW-0472">Membrane</keyword>
<dbReference type="PROSITE" id="PS50885">
    <property type="entry name" value="HAMP"/>
    <property type="match status" value="1"/>
</dbReference>
<dbReference type="PATRIC" id="fig|748449.3.peg.376"/>
<evidence type="ECO:0000256" key="3">
    <source>
        <dbReference type="ARBA" id="ARBA00004651"/>
    </source>
</evidence>
<evidence type="ECO:0000256" key="6">
    <source>
        <dbReference type="ARBA" id="ARBA00022553"/>
    </source>
</evidence>
<dbReference type="AlphaFoldDB" id="L0K7S0"/>
<dbReference type="SMART" id="SM00388">
    <property type="entry name" value="HisKA"/>
    <property type="match status" value="1"/>
</dbReference>
<dbReference type="CDD" id="cd06225">
    <property type="entry name" value="HAMP"/>
    <property type="match status" value="1"/>
</dbReference>
<dbReference type="Gene3D" id="6.10.340.10">
    <property type="match status" value="1"/>
</dbReference>
<dbReference type="SMART" id="SM00387">
    <property type="entry name" value="HATPase_c"/>
    <property type="match status" value="1"/>
</dbReference>
<dbReference type="KEGG" id="hhl:Halha_0404"/>
<dbReference type="InterPro" id="IPR003594">
    <property type="entry name" value="HATPase_dom"/>
</dbReference>
<keyword evidence="9" id="KW-0547">Nucleotide-binding</keyword>
<keyword evidence="11" id="KW-0067">ATP-binding</keyword>
<reference evidence="19" key="1">
    <citation type="submission" date="2012-02" db="EMBL/GenBank/DDBJ databases">
        <title>The complete genome of Halobacteroides halobius DSM 5150.</title>
        <authorList>
            <person name="Lucas S."/>
            <person name="Copeland A."/>
            <person name="Lapidus A."/>
            <person name="Glavina del Rio T."/>
            <person name="Dalin E."/>
            <person name="Tice H."/>
            <person name="Bruce D."/>
            <person name="Goodwin L."/>
            <person name="Pitluck S."/>
            <person name="Peters L."/>
            <person name="Mikhailova N."/>
            <person name="Gu W."/>
            <person name="Kyrpides N."/>
            <person name="Mavromatis K."/>
            <person name="Ivanova N."/>
            <person name="Brettin T."/>
            <person name="Detter J.C."/>
            <person name="Han C."/>
            <person name="Larimer F."/>
            <person name="Land M."/>
            <person name="Hauser L."/>
            <person name="Markowitz V."/>
            <person name="Cheng J.-F."/>
            <person name="Hugenholtz P."/>
            <person name="Woyke T."/>
            <person name="Wu D."/>
            <person name="Tindall B."/>
            <person name="Pomrenke H."/>
            <person name="Brambilla E."/>
            <person name="Klenk H.-P."/>
            <person name="Eisen J.A."/>
        </authorList>
    </citation>
    <scope>NUCLEOTIDE SEQUENCE [LARGE SCALE GENOMIC DNA]</scope>
    <source>
        <strain evidence="19">ATCC 35273 / DSM 5150 / MD-1</strain>
    </source>
</reference>
<evidence type="ECO:0000256" key="8">
    <source>
        <dbReference type="ARBA" id="ARBA00022692"/>
    </source>
</evidence>
<dbReference type="GO" id="GO:0005886">
    <property type="term" value="C:plasma membrane"/>
    <property type="evidence" value="ECO:0007669"/>
    <property type="project" value="UniProtKB-SubCell"/>
</dbReference>
<keyword evidence="10 18" id="KW-0418">Kinase</keyword>
<dbReference type="HOGENOM" id="CLU_000445_89_6_9"/>
<dbReference type="InterPro" id="IPR036097">
    <property type="entry name" value="HisK_dim/P_sf"/>
</dbReference>
<keyword evidence="12 15" id="KW-1133">Transmembrane helix</keyword>